<proteinExistence type="predicted"/>
<keyword evidence="4" id="KW-1185">Reference proteome</keyword>
<dbReference type="EMBL" id="CAJGYM010000072">
    <property type="protein sequence ID" value="CAD6196441.1"/>
    <property type="molecule type" value="Genomic_DNA"/>
</dbReference>
<accession>A0A8S1HIG5</accession>
<evidence type="ECO:0000313" key="3">
    <source>
        <dbReference type="EMBL" id="CAD6196441.1"/>
    </source>
</evidence>
<organism evidence="3 4">
    <name type="scientific">Caenorhabditis auriculariae</name>
    <dbReference type="NCBI Taxonomy" id="2777116"/>
    <lineage>
        <taxon>Eukaryota</taxon>
        <taxon>Metazoa</taxon>
        <taxon>Ecdysozoa</taxon>
        <taxon>Nematoda</taxon>
        <taxon>Chromadorea</taxon>
        <taxon>Rhabditida</taxon>
        <taxon>Rhabditina</taxon>
        <taxon>Rhabditomorpha</taxon>
        <taxon>Rhabditoidea</taxon>
        <taxon>Rhabditidae</taxon>
        <taxon>Peloderinae</taxon>
        <taxon>Caenorhabditis</taxon>
    </lineage>
</organism>
<feature type="chain" id="PRO_5035905284" description="Ground-like domain-containing protein" evidence="1">
    <location>
        <begin position="21"/>
        <end position="173"/>
    </location>
</feature>
<dbReference type="Pfam" id="PF04155">
    <property type="entry name" value="Ground-like"/>
    <property type="match status" value="1"/>
</dbReference>
<evidence type="ECO:0000313" key="4">
    <source>
        <dbReference type="Proteomes" id="UP000835052"/>
    </source>
</evidence>
<sequence>MSASVFPLFFASLLAALVGCYQPERLSTAASATEVRPLPPPPLASKTILPEEFLTDFENSSGEELRSQRSFLKSDTSNCNDEHLRFIIISSIEKSLAKSKSLIAERAKRDLGGRYDVICTDGTFSYFIAASRFCQETVENVSCVAYRLNQLDAVDLNVINENGNDGQIEMNDE</sequence>
<dbReference type="InterPro" id="IPR007284">
    <property type="entry name" value="Ground-like_dom"/>
</dbReference>
<comment type="caution">
    <text evidence="3">The sequence shown here is derived from an EMBL/GenBank/DDBJ whole genome shotgun (WGS) entry which is preliminary data.</text>
</comment>
<dbReference type="OrthoDB" id="5820722at2759"/>
<name>A0A8S1HIG5_9PELO</name>
<dbReference type="Proteomes" id="UP000835052">
    <property type="component" value="Unassembled WGS sequence"/>
</dbReference>
<feature type="signal peptide" evidence="1">
    <location>
        <begin position="1"/>
        <end position="20"/>
    </location>
</feature>
<evidence type="ECO:0000256" key="1">
    <source>
        <dbReference type="SAM" id="SignalP"/>
    </source>
</evidence>
<dbReference type="AlphaFoldDB" id="A0A8S1HIG5"/>
<keyword evidence="1" id="KW-0732">Signal</keyword>
<reference evidence="3" key="1">
    <citation type="submission" date="2020-10" db="EMBL/GenBank/DDBJ databases">
        <authorList>
            <person name="Kikuchi T."/>
        </authorList>
    </citation>
    <scope>NUCLEOTIDE SEQUENCE</scope>
    <source>
        <strain evidence="3">NKZ352</strain>
    </source>
</reference>
<gene>
    <name evidence="3" type="ORF">CAUJ_LOCUS12355</name>
</gene>
<protein>
    <recommendedName>
        <fullName evidence="2">Ground-like domain-containing protein</fullName>
    </recommendedName>
</protein>
<evidence type="ECO:0000259" key="2">
    <source>
        <dbReference type="Pfam" id="PF04155"/>
    </source>
</evidence>
<feature type="domain" description="Ground-like" evidence="2">
    <location>
        <begin position="77"/>
        <end position="146"/>
    </location>
</feature>